<dbReference type="Gene3D" id="3.30.1220.10">
    <property type="entry name" value="CobW-like, C-terminal domain"/>
    <property type="match status" value="1"/>
</dbReference>
<comment type="similarity">
    <text evidence="4">Belongs to the SIMIBI class G3E GTPase family. ZNG1 subfamily.</text>
</comment>
<comment type="caution">
    <text evidence="7">The sequence shown here is derived from an EMBL/GenBank/DDBJ whole genome shotgun (WGS) entry which is preliminary data.</text>
</comment>
<keyword evidence="1" id="KW-0547">Nucleotide-binding</keyword>
<dbReference type="InterPro" id="IPR036627">
    <property type="entry name" value="CobW-likC_sf"/>
</dbReference>
<evidence type="ECO:0000313" key="7">
    <source>
        <dbReference type="EMBL" id="MBL4937531.1"/>
    </source>
</evidence>
<dbReference type="InterPro" id="IPR011629">
    <property type="entry name" value="CobW-like_C"/>
</dbReference>
<keyword evidence="2" id="KW-0378">Hydrolase</keyword>
<evidence type="ECO:0000256" key="2">
    <source>
        <dbReference type="ARBA" id="ARBA00022801"/>
    </source>
</evidence>
<protein>
    <submittedName>
        <fullName evidence="7">GTP-binding protein</fullName>
    </submittedName>
</protein>
<evidence type="ECO:0000256" key="5">
    <source>
        <dbReference type="ARBA" id="ARBA00049117"/>
    </source>
</evidence>
<dbReference type="Gene3D" id="3.40.50.300">
    <property type="entry name" value="P-loop containing nucleotide triphosphate hydrolases"/>
    <property type="match status" value="1"/>
</dbReference>
<dbReference type="Pfam" id="PF07683">
    <property type="entry name" value="CobW_C"/>
    <property type="match status" value="1"/>
</dbReference>
<proteinExistence type="inferred from homology"/>
<evidence type="ECO:0000256" key="1">
    <source>
        <dbReference type="ARBA" id="ARBA00022741"/>
    </source>
</evidence>
<dbReference type="InterPro" id="IPR027417">
    <property type="entry name" value="P-loop_NTPase"/>
</dbReference>
<dbReference type="SUPFAM" id="SSF52540">
    <property type="entry name" value="P-loop containing nucleoside triphosphate hydrolases"/>
    <property type="match status" value="1"/>
</dbReference>
<comment type="catalytic activity">
    <reaction evidence="5">
        <text>GTP + H2O = GDP + phosphate + H(+)</text>
        <dbReference type="Rhea" id="RHEA:19669"/>
        <dbReference type="ChEBI" id="CHEBI:15377"/>
        <dbReference type="ChEBI" id="CHEBI:15378"/>
        <dbReference type="ChEBI" id="CHEBI:37565"/>
        <dbReference type="ChEBI" id="CHEBI:43474"/>
        <dbReference type="ChEBI" id="CHEBI:58189"/>
    </reaction>
    <physiologicalReaction direction="left-to-right" evidence="5">
        <dbReference type="Rhea" id="RHEA:19670"/>
    </physiologicalReaction>
</comment>
<dbReference type="CDD" id="cd03112">
    <property type="entry name" value="CobW-like"/>
    <property type="match status" value="1"/>
</dbReference>
<evidence type="ECO:0000256" key="4">
    <source>
        <dbReference type="ARBA" id="ARBA00034320"/>
    </source>
</evidence>
<dbReference type="Pfam" id="PF02492">
    <property type="entry name" value="cobW"/>
    <property type="match status" value="1"/>
</dbReference>
<dbReference type="SUPFAM" id="SSF90002">
    <property type="entry name" value="Hypothetical protein YjiA, C-terminal domain"/>
    <property type="match status" value="1"/>
</dbReference>
<accession>A0ABS1TDT3</accession>
<sequence length="316" mass="35258">MKVKIDVFSGFLGAGKTTLIKKLINESFYKEKVVVIENEFGEIGIDGSILKTSNIEVKEINAGCICCSIAGDFKKAVKEVIDKYRPVRIIIEPSGVAKLSEILSACSSAELKGLIEVDMVITVIDVLKYDMYIKNFGEFYKNQIMNAKTVVLSRTQKINSDKLLSIKENISSLNNRAFVVTTPWDKLSGQKISELNDKKSVQNEVNLIKRASGSLGLRASAGHKGNDVFQTISFETPKAFSSKLLKNYLDKANENKAYGTILRAKGIVQVENEEWIQFDYVPGEFEMRKTAPDYSGRLCVIGVDLNKENIKRLFSL</sequence>
<keyword evidence="8" id="KW-1185">Reference proteome</keyword>
<dbReference type="SMART" id="SM00833">
    <property type="entry name" value="CobW_C"/>
    <property type="match status" value="1"/>
</dbReference>
<evidence type="ECO:0000259" key="6">
    <source>
        <dbReference type="SMART" id="SM00833"/>
    </source>
</evidence>
<organism evidence="7 8">
    <name type="scientific">Clostridium rhizosphaerae</name>
    <dbReference type="NCBI Taxonomy" id="2803861"/>
    <lineage>
        <taxon>Bacteria</taxon>
        <taxon>Bacillati</taxon>
        <taxon>Bacillota</taxon>
        <taxon>Clostridia</taxon>
        <taxon>Eubacteriales</taxon>
        <taxon>Clostridiaceae</taxon>
        <taxon>Clostridium</taxon>
    </lineage>
</organism>
<keyword evidence="3" id="KW-0143">Chaperone</keyword>
<evidence type="ECO:0000256" key="3">
    <source>
        <dbReference type="ARBA" id="ARBA00023186"/>
    </source>
</evidence>
<reference evidence="7 8" key="1">
    <citation type="submission" date="2021-01" db="EMBL/GenBank/DDBJ databases">
        <title>Genome public.</title>
        <authorList>
            <person name="Liu C."/>
            <person name="Sun Q."/>
        </authorList>
    </citation>
    <scope>NUCLEOTIDE SEQUENCE [LARGE SCALE GENOMIC DNA]</scope>
    <source>
        <strain evidence="7 8">YIM B02515</strain>
    </source>
</reference>
<dbReference type="InterPro" id="IPR051316">
    <property type="entry name" value="Zinc-reg_GTPase_activator"/>
</dbReference>
<feature type="domain" description="CobW C-terminal" evidence="6">
    <location>
        <begin position="229"/>
        <end position="316"/>
    </location>
</feature>
<dbReference type="InterPro" id="IPR003495">
    <property type="entry name" value="CobW/HypB/UreG_nucleotide-bd"/>
</dbReference>
<name>A0ABS1TDT3_9CLOT</name>
<dbReference type="PANTHER" id="PTHR13748:SF62">
    <property type="entry name" value="COBW DOMAIN-CONTAINING PROTEIN"/>
    <property type="match status" value="1"/>
</dbReference>
<evidence type="ECO:0000313" key="8">
    <source>
        <dbReference type="Proteomes" id="UP000632377"/>
    </source>
</evidence>
<dbReference type="EMBL" id="JAESWC010000014">
    <property type="protein sequence ID" value="MBL4937531.1"/>
    <property type="molecule type" value="Genomic_DNA"/>
</dbReference>
<gene>
    <name evidence="7" type="ORF">JK636_17585</name>
</gene>
<dbReference type="Proteomes" id="UP000632377">
    <property type="component" value="Unassembled WGS sequence"/>
</dbReference>
<dbReference type="PANTHER" id="PTHR13748">
    <property type="entry name" value="COBW-RELATED"/>
    <property type="match status" value="1"/>
</dbReference>
<dbReference type="RefSeq" id="WP_202750275.1">
    <property type="nucleotide sequence ID" value="NZ_JAESWC010000014.1"/>
</dbReference>